<dbReference type="InterPro" id="IPR001650">
    <property type="entry name" value="Helicase_C-like"/>
</dbReference>
<dbReference type="Gene3D" id="3.40.50.300">
    <property type="entry name" value="P-loop containing nucleotide triphosphate hydrolases"/>
    <property type="match status" value="2"/>
</dbReference>
<evidence type="ECO:0008006" key="10">
    <source>
        <dbReference type="Google" id="ProtNLM"/>
    </source>
</evidence>
<evidence type="ECO:0000259" key="7">
    <source>
        <dbReference type="PROSITE" id="PS51194"/>
    </source>
</evidence>
<organism evidence="8 9">
    <name type="scientific">Eimeria mitis</name>
    <dbReference type="NCBI Taxonomy" id="44415"/>
    <lineage>
        <taxon>Eukaryota</taxon>
        <taxon>Sar</taxon>
        <taxon>Alveolata</taxon>
        <taxon>Apicomplexa</taxon>
        <taxon>Conoidasida</taxon>
        <taxon>Coccidia</taxon>
        <taxon>Eucoccidiorida</taxon>
        <taxon>Eimeriorina</taxon>
        <taxon>Eimeriidae</taxon>
        <taxon>Eimeria</taxon>
    </lineage>
</organism>
<keyword evidence="4" id="KW-0067">ATP-binding</keyword>
<feature type="region of interest" description="Disordered" evidence="5">
    <location>
        <begin position="1752"/>
        <end position="1774"/>
    </location>
</feature>
<feature type="compositionally biased region" description="Basic and acidic residues" evidence="5">
    <location>
        <begin position="1752"/>
        <end position="1761"/>
    </location>
</feature>
<feature type="compositionally biased region" description="Acidic residues" evidence="5">
    <location>
        <begin position="2103"/>
        <end position="2115"/>
    </location>
</feature>
<dbReference type="VEuPathDB" id="ToxoDB:EMH_0088900"/>
<dbReference type="GeneID" id="25383159"/>
<evidence type="ECO:0000256" key="2">
    <source>
        <dbReference type="ARBA" id="ARBA00022801"/>
    </source>
</evidence>
<dbReference type="GO" id="GO:0003723">
    <property type="term" value="F:RNA binding"/>
    <property type="evidence" value="ECO:0007669"/>
    <property type="project" value="TreeGrafter"/>
</dbReference>
<dbReference type="Pfam" id="PF00271">
    <property type="entry name" value="Helicase_C"/>
    <property type="match status" value="1"/>
</dbReference>
<evidence type="ECO:0000313" key="8">
    <source>
        <dbReference type="EMBL" id="CDJ27565.1"/>
    </source>
</evidence>
<keyword evidence="3" id="KW-0347">Helicase</keyword>
<dbReference type="EMBL" id="HG679855">
    <property type="protein sequence ID" value="CDJ27565.1"/>
    <property type="molecule type" value="Genomic_DNA"/>
</dbReference>
<keyword evidence="1" id="KW-0547">Nucleotide-binding</keyword>
<evidence type="ECO:0000256" key="4">
    <source>
        <dbReference type="ARBA" id="ARBA00022840"/>
    </source>
</evidence>
<dbReference type="GO" id="GO:0005524">
    <property type="term" value="F:ATP binding"/>
    <property type="evidence" value="ECO:0007669"/>
    <property type="project" value="UniProtKB-KW"/>
</dbReference>
<accession>U6JPX8</accession>
<evidence type="ECO:0000256" key="1">
    <source>
        <dbReference type="ARBA" id="ARBA00022741"/>
    </source>
</evidence>
<feature type="compositionally biased region" description="Polar residues" evidence="5">
    <location>
        <begin position="1675"/>
        <end position="1685"/>
    </location>
</feature>
<feature type="compositionally biased region" description="Acidic residues" evidence="5">
    <location>
        <begin position="491"/>
        <end position="500"/>
    </location>
</feature>
<dbReference type="PANTHER" id="PTHR18934:SF99">
    <property type="entry name" value="ATP-DEPENDENT RNA HELICASE DHX37-RELATED"/>
    <property type="match status" value="1"/>
</dbReference>
<dbReference type="InterPro" id="IPR014001">
    <property type="entry name" value="Helicase_ATP-bd"/>
</dbReference>
<reference evidence="8" key="2">
    <citation type="submission" date="2013-10" db="EMBL/GenBank/DDBJ databases">
        <authorList>
            <person name="Aslett M."/>
        </authorList>
    </citation>
    <scope>NUCLEOTIDE SEQUENCE [LARGE SCALE GENOMIC DNA]</scope>
    <source>
        <strain evidence="8">Houghton</strain>
    </source>
</reference>
<dbReference type="GO" id="GO:0004386">
    <property type="term" value="F:helicase activity"/>
    <property type="evidence" value="ECO:0007669"/>
    <property type="project" value="UniProtKB-KW"/>
</dbReference>
<dbReference type="PROSITE" id="PS51194">
    <property type="entry name" value="HELICASE_CTER"/>
    <property type="match status" value="1"/>
</dbReference>
<evidence type="ECO:0000313" key="9">
    <source>
        <dbReference type="Proteomes" id="UP000030744"/>
    </source>
</evidence>
<dbReference type="CDD" id="cd17917">
    <property type="entry name" value="DEXHc_RHA-like"/>
    <property type="match status" value="1"/>
</dbReference>
<dbReference type="Proteomes" id="UP000030744">
    <property type="component" value="Unassembled WGS sequence"/>
</dbReference>
<feature type="region of interest" description="Disordered" evidence="5">
    <location>
        <begin position="2098"/>
        <end position="2133"/>
    </location>
</feature>
<reference evidence="8" key="1">
    <citation type="submission" date="2013-10" db="EMBL/GenBank/DDBJ databases">
        <title>Genomic analysis of the causative agents of coccidiosis in chickens.</title>
        <authorList>
            <person name="Reid A.J."/>
            <person name="Blake D."/>
            <person name="Billington K."/>
            <person name="Browne H."/>
            <person name="Dunn M."/>
            <person name="Hung S."/>
            <person name="Kawahara F."/>
            <person name="Miranda-Saavedra D."/>
            <person name="Mourier T."/>
            <person name="Nagra H."/>
            <person name="Otto T.D."/>
            <person name="Rawlings N."/>
            <person name="Sanchez A."/>
            <person name="Sanders M."/>
            <person name="Subramaniam C."/>
            <person name="Tay Y."/>
            <person name="Dear P."/>
            <person name="Doerig C."/>
            <person name="Gruber A."/>
            <person name="Parkinson J."/>
            <person name="Shirley M."/>
            <person name="Wan K.L."/>
            <person name="Berriman M."/>
            <person name="Tomley F."/>
            <person name="Pain A."/>
        </authorList>
    </citation>
    <scope>NUCLEOTIDE SEQUENCE [LARGE SCALE GENOMIC DNA]</scope>
    <source>
        <strain evidence="8">Houghton</strain>
    </source>
</reference>
<feature type="compositionally biased region" description="Polar residues" evidence="5">
    <location>
        <begin position="2184"/>
        <end position="2193"/>
    </location>
</feature>
<dbReference type="SUPFAM" id="SSF52540">
    <property type="entry name" value="P-loop containing nucleoside triphosphate hydrolases"/>
    <property type="match status" value="1"/>
</dbReference>
<evidence type="ECO:0000256" key="3">
    <source>
        <dbReference type="ARBA" id="ARBA00022806"/>
    </source>
</evidence>
<feature type="compositionally biased region" description="Basic and acidic residues" evidence="5">
    <location>
        <begin position="2903"/>
        <end position="2914"/>
    </location>
</feature>
<feature type="region of interest" description="Disordered" evidence="5">
    <location>
        <begin position="476"/>
        <end position="503"/>
    </location>
</feature>
<sequence>MRRSPTDCVSAPDMTGPAGHFPWVPTWRRQLGGHPERLALPLDVPFDFRHLFGMQFPPIRLTDSVEVAVSSDLALPALRIGAELLEIIRSNLVTVITGSTGCGKTTIVPLLLLLQHKNARLLIALPRRIATQMAAERLRQLLGDDRLGQTVGYHVGHEEACKSDETRLLFVTAGMLRKYVTGALRQLHMIGQTSCSGGSTNEEVVSGHKLRSIFPYDFVLVDEVHERTIDCDMALLLLKCLAVRMTVAAVRAQMELPAFRIVVMSATISANDFSTFLAGERLNIFQAEHAAWMEKTCLLRVKGALQVARLNAAHSASPKAPAGLTAAEKQLYEIRERERLIRWARSLVTPLNELACLWRTRRSKDLAAVFQEQHLSMPSRASCKRQHWRQISGTARARGNCVEVARHTNFPVEELFWDDIVDLARFSMTATAADLLDIASPTLLRYMGIDPDSGGILSTVAQQGATDERKALTSLSRRSTFHHDSPCDGDAGTDLDEEGEVPSRGDEFCFEKPRLNYWCVERKPEISRMEQALDQAKAEASVALSSVRDDPHGCSRTDIIRESEGPVQLRVDLQILRIHRDAETDELKHAKQHAPRSTCMKIILATNIAESSITFVDVCIVIDFALVKEKHVHAVTKAHRLQLRWASRAALDQRKGRTGRVREGAYVCLIPRELFMSLEPFPLPELQRLPLEDVLADVMAALPGESTDASLFFLSQAQDPPDVGRVYEALCSMEASGALNLRSQSSLFTQMTPLGHLACLLALPVKVARIILLSRAYGVFPAGLWAASLLLSDRQTVFECQPRGVKTSKLSDVELLRWMVARSARLAFAGRLRNSLFPEAAQRMQVQHRSKCEPGECLTKKIDDCEQAPWLQEPPCTGSDDASSFIWGEFIPCDICVDVMAMLHLHEVHGNRLYQLQSHMTASAEKLHQGDTVPPRNCRHPYSVKEMRQLRRFLALSGVSIQGVADVASQHQAISRKLARVGILRSAESCRAMPPSFSMASPSNEFTSKNFWGRGIEGLVWRLQLVLASACMPFGFSRVRDSLMQTPFNLGQQPKSHFAFNILCHESFRERPDLRCCDALVEAAKQSCWEASTSSWRFQSEARGSPTSFSSKGALDGSSRKRLQCRYSQGSGEHCIDDSVVGCVCSITFPEDYSEVPSLRQGHLESEANSKLGNETELNKQRWSQQLFFGEMGLILRSSCSTVVLLRLAVILLRETDPLALFSDSAYARHPSGDAGRGAGVLLYNSFRTWVNRQRLSHAKLSAEFEDFCSRLETSGLLEDSQVRAWCAAQSQSSGLTRFAAYSGARSDPMPDFPSVGKSNDTVSSSEWLQAMRNLEGFICRLILFAAQTRTTRRLLQLMYTALLERPRALRQLLCEQQGNWPIARSEIDMMDRAREELTAIFMHPSFTGRLASCLGPLQFFSLSVKNFVPLSDLLLCEGWDFGFKGILPGAPLGPLIRVQELLGPLLSSGCRALLPTDIQGVAEAVKEFYSSKQVQARQQQARGDSKRAKGRGLLRHLEEQKQGHMPTASVWASLVEEAVDSLAASAATALERLRSTTSGDSAVEPTKDVGRLLKAASKATQIVSAYWRCCGLVHAQPNSKRIQLLIFGDSHRRALLQWIHRATDGINMRATGKRQGELRGPELECISQPLWASMLPFADPQSPTPRVGIGSNVADIQSPSTVPHESSVEEEQIEEQLLEAAEGAQRAAGGGFVSTSFLEDIISLATSAANRLLDIQQAEFDEAELLLESRSKLQRPKEGPARPVTTENPSSGKLFQMEAGTDWKDTVKDSSNASKPSYLNMKDSTSRLYSVKAEAGPGVRHCHHGESLRRGEESRACCHSLHSCIAGSNEVSQRCAGDEDDFYSSDREPVFSVSHRFFKSFLALDEDGRRRRRQHCRPSTARVCRISEQSILHSNGPFYPGSYSREFLLLGLSEWDTSAGLASGGSDVSAASLLPPLPHLEELLLFLLAPVVCMFLSKRCLCYCCKCCPCNPDLKEEGQSSSAKGRVVYSSGDGARGPSHTYNDSTRADCCPLCLRGAVCYAVVSFGGFREFGLVPRFLWKDADISLLNDARSVMSDVFKQQDIQFNDKCSTDTPKWAETNFGDDENQASDSDDYSVSSDSANDPDDRFQSRPSAVGACLDRILEQLLRPKSRLQHKQRMGATTATAYLRSRARKPHGRGEQPNLSTQNHSTPADDRGAPCWEKLDRAKHQQGHAEGGIHASLSPILIFDLHGAEMDTPGRTTALRARCCTRISQSRVLAMEANSHREQTPKMNVQISEHSDFLAMAIRESLTFLHSPRPSKTAELPEGAKPCMWGLPVSLLILRHFPQHPSLSEMQRLTTWKSLSASVLPDYAGKLLLQCANSCCRVPLGLAGDLQVVSRGRPLAEGPPWAKLAFKYLLEELATSTRTVTESGLPSRHINVGRYAPDRASSFQGNFGTGTTLENTLLAWLQEAEILRPDQAVEIQKDTDLAREREMWVINTTKISNRKAECKTCNVNGTQVATPESPCNNWSCVMSRCFPDQLVPLLEDEHASLAKLKLESRLLLTPSSLAFVSTYIKPLLRTRRRLVDLLKVKQEEAFQAEASSAELAQQNRMKQQHSHMVDKFVGWLLCGGPVRHIVGFRIFDFHVFPRDSLVEIAGHTDAQRVYFWRLASSNTVPRNPLDFPKKLSGGPVLSFCDALALGQSDGTEGAERNDSGALHSPNVFFAAARYIHNYEKGVLQKDLETSITFVEHLSELIARNCTWTAEKFHLKDSEMYQKFFIDSWDIFRSVSAGNNAASAHQQQAHFLGHGRQNSNEGRQPMTSRNNEDFTRALRTVLTASSPDLQGALIPSDLFDWQVRLLQKQRNAVVRELETALPLLPKEWVDGDWTMSRIAEEQSTIWRWSADEEETKQQQEATRAAQEERKAEEKERKMKELKELRKRLELEALESSKRIRHFR</sequence>
<feature type="compositionally biased region" description="Basic residues" evidence="5">
    <location>
        <begin position="2151"/>
        <end position="2160"/>
    </location>
</feature>
<protein>
    <recommendedName>
        <fullName evidence="10">ATP-dependent RNA helicase</fullName>
    </recommendedName>
</protein>
<keyword evidence="9" id="KW-1185">Reference proteome</keyword>
<dbReference type="PANTHER" id="PTHR18934">
    <property type="entry name" value="ATP-DEPENDENT RNA HELICASE"/>
    <property type="match status" value="1"/>
</dbReference>
<feature type="domain" description="Helicase ATP-binding" evidence="6">
    <location>
        <begin position="85"/>
        <end position="286"/>
    </location>
</feature>
<dbReference type="InterPro" id="IPR027417">
    <property type="entry name" value="P-loop_NTPase"/>
</dbReference>
<keyword evidence="2" id="KW-0378">Hydrolase</keyword>
<name>U6JPX8_9EIME</name>
<proteinExistence type="predicted"/>
<dbReference type="GO" id="GO:0016787">
    <property type="term" value="F:hydrolase activity"/>
    <property type="evidence" value="ECO:0007669"/>
    <property type="project" value="UniProtKB-KW"/>
</dbReference>
<dbReference type="PROSITE" id="PS51192">
    <property type="entry name" value="HELICASE_ATP_BIND_1"/>
    <property type="match status" value="1"/>
</dbReference>
<feature type="domain" description="Helicase C-terminal" evidence="7">
    <location>
        <begin position="528"/>
        <end position="703"/>
    </location>
</feature>
<dbReference type="OrthoDB" id="5600252at2759"/>
<gene>
    <name evidence="8" type="ORF">EMH_0088900</name>
</gene>
<feature type="region of interest" description="Disordered" evidence="5">
    <location>
        <begin position="2889"/>
        <end position="2914"/>
    </location>
</feature>
<dbReference type="SMART" id="SM00490">
    <property type="entry name" value="HELICc"/>
    <property type="match status" value="1"/>
</dbReference>
<dbReference type="RefSeq" id="XP_013350143.1">
    <property type="nucleotide sequence ID" value="XM_013494689.1"/>
</dbReference>
<evidence type="ECO:0000256" key="5">
    <source>
        <dbReference type="SAM" id="MobiDB-lite"/>
    </source>
</evidence>
<evidence type="ECO:0000259" key="6">
    <source>
        <dbReference type="PROSITE" id="PS51192"/>
    </source>
</evidence>
<feature type="region of interest" description="Disordered" evidence="5">
    <location>
        <begin position="2151"/>
        <end position="2199"/>
    </location>
</feature>
<feature type="region of interest" description="Disordered" evidence="5">
    <location>
        <begin position="1675"/>
        <end position="1694"/>
    </location>
</feature>
<dbReference type="SMART" id="SM00487">
    <property type="entry name" value="DEXDc"/>
    <property type="match status" value="1"/>
</dbReference>